<name>A0A4R3Q744_RHISU</name>
<dbReference type="EMBL" id="SMBH01000011">
    <property type="protein sequence ID" value="TCU13756.1"/>
    <property type="molecule type" value="Genomic_DNA"/>
</dbReference>
<comment type="caution">
    <text evidence="1">The sequence shown here is derived from an EMBL/GenBank/DDBJ whole genome shotgun (WGS) entry which is preliminary data.</text>
</comment>
<gene>
    <name evidence="1" type="ORF">EV132_111189</name>
</gene>
<dbReference type="Proteomes" id="UP000294576">
    <property type="component" value="Unassembled WGS sequence"/>
</dbReference>
<proteinExistence type="predicted"/>
<reference evidence="1 2" key="1">
    <citation type="submission" date="2019-03" db="EMBL/GenBank/DDBJ databases">
        <title>Genomic Encyclopedia of Type Strains, Phase IV (KMG-V): Genome sequencing to study the core and pangenomes of soil and plant-associated prokaryotes.</title>
        <authorList>
            <person name="Whitman W."/>
        </authorList>
    </citation>
    <scope>NUCLEOTIDE SEQUENCE [LARGE SCALE GENOMIC DNA]</scope>
    <source>
        <strain evidence="1 2">Hc14</strain>
    </source>
</reference>
<accession>A0A4R3Q744</accession>
<evidence type="ECO:0000313" key="2">
    <source>
        <dbReference type="Proteomes" id="UP000294576"/>
    </source>
</evidence>
<evidence type="ECO:0000313" key="1">
    <source>
        <dbReference type="EMBL" id="TCU13756.1"/>
    </source>
</evidence>
<protein>
    <submittedName>
        <fullName evidence="1">Uncharacterized protein</fullName>
    </submittedName>
</protein>
<dbReference type="AlphaFoldDB" id="A0A4R3Q744"/>
<organism evidence="1 2">
    <name type="scientific">Rhizobium sullae</name>
    <name type="common">Rhizobium hedysari</name>
    <dbReference type="NCBI Taxonomy" id="50338"/>
    <lineage>
        <taxon>Bacteria</taxon>
        <taxon>Pseudomonadati</taxon>
        <taxon>Pseudomonadota</taxon>
        <taxon>Alphaproteobacteria</taxon>
        <taxon>Hyphomicrobiales</taxon>
        <taxon>Rhizobiaceae</taxon>
        <taxon>Rhizobium/Agrobacterium group</taxon>
        <taxon>Rhizobium</taxon>
    </lineage>
</organism>
<sequence>MEVLFFLKQRTAFIRRYYETASAPFRETMRKIDAEEPPFEPPYSEDGEPAFLEEWMDANTSLEVLGATCVSMLSDTLKLYLITWEKELGLTCQKHFPEQFSAKKGNGFVAGYKACFGHLLKTDWADCPADFALIEQIVLARNSAQHAKEITDLQITHDSSVRGKHPMPFFLNDYEKRLIETDQFPDHPWFNPKLVVTQEALFEALRQVELVCEYMEEPLFDVMYGRQ</sequence>